<sequence length="331" mass="37215">MSTRTEPSVCVIVAAKDAAATIARAVNSALNQIETAEVIVVDDASTDDTFRVAKMCDDGSGRLRVVRFELNRGPSSARNFAISISTSPVISILDADDFFLPGRLSNLLQHPEWDMIADNIAFVSNVSLQDGFAELIPKFPNEPRTMDLVEFVKGNISTRRAKRAEIGFLKPLIRRSLLARHSVRYDETLRLGEDYDLYTRLLLHGAVYMVTRNCGYVAVVRNESLSGQHRTSDLERLHQATKKIVQKSDFTSKDVYAILKQHSEHIRFRYELRRFLDVKTSSGYRGAIFHLIKNPKAVPAVVHGITIDKTEKLSARRTLTPANAEKIRFLI</sequence>
<evidence type="ECO:0000313" key="2">
    <source>
        <dbReference type="EMBL" id="QCL98081.1"/>
    </source>
</evidence>
<evidence type="ECO:0000259" key="1">
    <source>
        <dbReference type="Pfam" id="PF00535"/>
    </source>
</evidence>
<dbReference type="PANTHER" id="PTHR43685:SF2">
    <property type="entry name" value="GLYCOSYLTRANSFERASE 2-LIKE DOMAIN-CONTAINING PROTEIN"/>
    <property type="match status" value="1"/>
</dbReference>
<name>A0A4D7YLD6_AGRTU</name>
<dbReference type="SUPFAM" id="SSF53448">
    <property type="entry name" value="Nucleotide-diphospho-sugar transferases"/>
    <property type="match status" value="1"/>
</dbReference>
<dbReference type="Proteomes" id="UP000298649">
    <property type="component" value="Plasmid pAtCFBP7129b"/>
</dbReference>
<keyword evidence="2" id="KW-0808">Transferase</keyword>
<protein>
    <submittedName>
        <fullName evidence="2">Glycosyltransferase family 2 protein</fullName>
    </submittedName>
</protein>
<accession>A0A4D7YLD6</accession>
<organism evidence="2 3">
    <name type="scientific">Agrobacterium tumefaciens</name>
    <dbReference type="NCBI Taxonomy" id="358"/>
    <lineage>
        <taxon>Bacteria</taxon>
        <taxon>Pseudomonadati</taxon>
        <taxon>Pseudomonadota</taxon>
        <taxon>Alphaproteobacteria</taxon>
        <taxon>Hyphomicrobiales</taxon>
        <taxon>Rhizobiaceae</taxon>
        <taxon>Rhizobium/Agrobacterium group</taxon>
        <taxon>Agrobacterium</taxon>
        <taxon>Agrobacterium tumefaciens complex</taxon>
    </lineage>
</organism>
<dbReference type="Pfam" id="PF00535">
    <property type="entry name" value="Glycos_transf_2"/>
    <property type="match status" value="1"/>
</dbReference>
<dbReference type="EMBL" id="CP039925">
    <property type="protein sequence ID" value="QCL98081.1"/>
    <property type="molecule type" value="Genomic_DNA"/>
</dbReference>
<dbReference type="InterPro" id="IPR029044">
    <property type="entry name" value="Nucleotide-diphossugar_trans"/>
</dbReference>
<dbReference type="Gene3D" id="3.90.550.10">
    <property type="entry name" value="Spore Coat Polysaccharide Biosynthesis Protein SpsA, Chain A"/>
    <property type="match status" value="1"/>
</dbReference>
<dbReference type="GO" id="GO:0016740">
    <property type="term" value="F:transferase activity"/>
    <property type="evidence" value="ECO:0007669"/>
    <property type="project" value="UniProtKB-KW"/>
</dbReference>
<proteinExistence type="predicted"/>
<feature type="domain" description="Glycosyltransferase 2-like" evidence="1">
    <location>
        <begin position="10"/>
        <end position="134"/>
    </location>
</feature>
<keyword evidence="2" id="KW-0614">Plasmid</keyword>
<gene>
    <name evidence="2" type="ORF">CFBP7129_28220</name>
</gene>
<dbReference type="InterPro" id="IPR050834">
    <property type="entry name" value="Glycosyltransf_2"/>
</dbReference>
<dbReference type="RefSeq" id="WP_080850247.1">
    <property type="nucleotide sequence ID" value="NZ_CP039925.1"/>
</dbReference>
<reference evidence="2 3" key="1">
    <citation type="submission" date="2019-04" db="EMBL/GenBank/DDBJ databases">
        <title>Complete genome sequence of Agrobacterium tumefaciens CFBP7129.</title>
        <authorList>
            <person name="Haryono M."/>
            <person name="Lin Y.-C."/>
            <person name="Lai E.-M."/>
            <person name="Kuo C.-H."/>
        </authorList>
    </citation>
    <scope>NUCLEOTIDE SEQUENCE [LARGE SCALE GENOMIC DNA]</scope>
    <source>
        <strain evidence="2 3">CFBP7129</strain>
        <plasmid evidence="3">patcfbp7129b</plasmid>
    </source>
</reference>
<geneLocation type="plasmid" evidence="3">
    <name>patcfbp7129b</name>
</geneLocation>
<dbReference type="AlphaFoldDB" id="A0A4D7YLD6"/>
<dbReference type="PANTHER" id="PTHR43685">
    <property type="entry name" value="GLYCOSYLTRANSFERASE"/>
    <property type="match status" value="1"/>
</dbReference>
<dbReference type="InterPro" id="IPR001173">
    <property type="entry name" value="Glyco_trans_2-like"/>
</dbReference>
<dbReference type="CDD" id="cd00761">
    <property type="entry name" value="Glyco_tranf_GTA_type"/>
    <property type="match status" value="1"/>
</dbReference>
<evidence type="ECO:0000313" key="3">
    <source>
        <dbReference type="Proteomes" id="UP000298649"/>
    </source>
</evidence>